<dbReference type="InterPro" id="IPR013424">
    <property type="entry name" value="Ice-binding_C"/>
</dbReference>
<reference evidence="2 3" key="1">
    <citation type="submission" date="2022-10" db="EMBL/GenBank/DDBJ databases">
        <title>Alteromonas sp. chi3 Genome sequencing.</title>
        <authorList>
            <person name="Park S."/>
        </authorList>
    </citation>
    <scope>NUCLEOTIDE SEQUENCE [LARGE SCALE GENOMIC DNA]</scope>
    <source>
        <strain evidence="3">chi3</strain>
    </source>
</reference>
<comment type="caution">
    <text evidence="2">The sequence shown here is derived from an EMBL/GenBank/DDBJ whole genome shotgun (WGS) entry which is preliminary data.</text>
</comment>
<feature type="signal peptide" evidence="1">
    <location>
        <begin position="1"/>
        <end position="21"/>
    </location>
</feature>
<dbReference type="EMBL" id="JAQQXP010000001">
    <property type="protein sequence ID" value="MDC8831119.1"/>
    <property type="molecule type" value="Genomic_DNA"/>
</dbReference>
<dbReference type="NCBIfam" id="TIGR02595">
    <property type="entry name" value="PEP_CTERM"/>
    <property type="match status" value="1"/>
</dbReference>
<gene>
    <name evidence="2" type="ORF">OIK42_10120</name>
</gene>
<dbReference type="Proteomes" id="UP001218788">
    <property type="component" value="Unassembled WGS sequence"/>
</dbReference>
<name>A0ABT5L247_9ALTE</name>
<dbReference type="RefSeq" id="WP_273640227.1">
    <property type="nucleotide sequence ID" value="NZ_JAQQXP010000001.1"/>
</dbReference>
<sequence>MKLFKTLPILALAGAATFANAGLVVTQTNDANALVNSLNNGLATTGESTIGASDAFGTFTGGLSAGLGFDAGIMLSTGNVTAAVGPNTESATGSDFTGGGDSYLDSMVPNYSTYDAAILKFSFTSTTGSMFFNYIFASEEYPEFVGQGYNDVFAFLVDGVNVANVPGTSTVVGVDTVNANVNSTYYNDNSPSAPSYDIAFDGFTDVFTAGISGLTIGQTYEIEMKIADVGDGILDSAVFIESASFSDINPNEVPEPAPLALMLTGIAGLLFARRRKD</sequence>
<proteinExistence type="predicted"/>
<protein>
    <submittedName>
        <fullName evidence="2">Choice-of-anchor L domain-containing protein</fullName>
    </submittedName>
</protein>
<keyword evidence="1" id="KW-0732">Signal</keyword>
<evidence type="ECO:0000313" key="2">
    <source>
        <dbReference type="EMBL" id="MDC8831119.1"/>
    </source>
</evidence>
<evidence type="ECO:0000256" key="1">
    <source>
        <dbReference type="SAM" id="SignalP"/>
    </source>
</evidence>
<evidence type="ECO:0000313" key="3">
    <source>
        <dbReference type="Proteomes" id="UP001218788"/>
    </source>
</evidence>
<accession>A0ABT5L247</accession>
<dbReference type="NCBIfam" id="NF038133">
    <property type="entry name" value="choice_anch_L"/>
    <property type="match status" value="1"/>
</dbReference>
<feature type="chain" id="PRO_5047334129" evidence="1">
    <location>
        <begin position="22"/>
        <end position="277"/>
    </location>
</feature>
<dbReference type="InterPro" id="IPR049804">
    <property type="entry name" value="Choice_anch_L"/>
</dbReference>
<organism evidence="2 3">
    <name type="scientific">Alteromonas gilva</name>
    <dbReference type="NCBI Taxonomy" id="2987522"/>
    <lineage>
        <taxon>Bacteria</taxon>
        <taxon>Pseudomonadati</taxon>
        <taxon>Pseudomonadota</taxon>
        <taxon>Gammaproteobacteria</taxon>
        <taxon>Alteromonadales</taxon>
        <taxon>Alteromonadaceae</taxon>
        <taxon>Alteromonas/Salinimonas group</taxon>
        <taxon>Alteromonas</taxon>
    </lineage>
</organism>
<keyword evidence="3" id="KW-1185">Reference proteome</keyword>